<sequence>MNIEDITNVAVREDYLQKRSALADASKLNAYTVNERKSFNVKLVTDEEKSNVDDVLRQFSMSRHTATTFFVSRYEGKLAINSFFVDELSRFINQILIDKQKTVTLTLESLYHEQLAKLIRAATKKGAIRVKMDLELMVGIFQVTRKKTKVVVKTLEDFASFEERRKFVQDARSMGQFIAIKSQICPVDNLLLHLTGPEFDELVVTSSNKIRDLEEELEKIVVMGELYDTTDEVYLRYT</sequence>
<reference evidence="1 2" key="1">
    <citation type="submission" date="2017-10" db="EMBL/GenBank/DDBJ databases">
        <title>Nyctiphanis sp. nov., isolated from the stomach of the euphausiid Nyctiphanes simplex (Hansen, 1911) in the Gulf of California.</title>
        <authorList>
            <person name="Gomez-Gil B."/>
            <person name="Aguilar-Mendez M."/>
            <person name="Lopez-Cortes A."/>
            <person name="Gomez-Gutierrez J."/>
            <person name="Roque A."/>
            <person name="Lang E."/>
            <person name="Gonzalez-Castillo A."/>
        </authorList>
    </citation>
    <scope>NUCLEOTIDE SEQUENCE [LARGE SCALE GENOMIC DNA]</scope>
    <source>
        <strain evidence="1 2">CAIM 600</strain>
    </source>
</reference>
<dbReference type="AlphaFoldDB" id="A0A4V1LT10"/>
<comment type="caution">
    <text evidence="1">The sequence shown here is derived from an EMBL/GenBank/DDBJ whole genome shotgun (WGS) entry which is preliminary data.</text>
</comment>
<gene>
    <name evidence="1" type="ORF">CS022_08670</name>
</gene>
<proteinExistence type="predicted"/>
<accession>A0A4V1LT10</accession>
<evidence type="ECO:0000313" key="1">
    <source>
        <dbReference type="EMBL" id="RXJ73568.1"/>
    </source>
</evidence>
<dbReference type="EMBL" id="PEIB01000008">
    <property type="protein sequence ID" value="RXJ73568.1"/>
    <property type="molecule type" value="Genomic_DNA"/>
</dbReference>
<protein>
    <submittedName>
        <fullName evidence="1">Uncharacterized protein</fullName>
    </submittedName>
</protein>
<name>A0A4V1LT10_9GAMM</name>
<organism evidence="1 2">
    <name type="scientific">Veronia nyctiphanis</name>
    <dbReference type="NCBI Taxonomy" id="1278244"/>
    <lineage>
        <taxon>Bacteria</taxon>
        <taxon>Pseudomonadati</taxon>
        <taxon>Pseudomonadota</taxon>
        <taxon>Gammaproteobacteria</taxon>
        <taxon>Vibrionales</taxon>
        <taxon>Vibrionaceae</taxon>
        <taxon>Veronia</taxon>
    </lineage>
</organism>
<keyword evidence="2" id="KW-1185">Reference proteome</keyword>
<evidence type="ECO:0000313" key="2">
    <source>
        <dbReference type="Proteomes" id="UP000290287"/>
    </source>
</evidence>
<dbReference type="Proteomes" id="UP000290287">
    <property type="component" value="Unassembled WGS sequence"/>
</dbReference>